<accession>C4JIW3</accession>
<dbReference type="HOGENOM" id="CLU_007640_0_0_1"/>
<name>C4JIW3_UNCRE</name>
<dbReference type="EMBL" id="CH476615">
    <property type="protein sequence ID" value="EEP76721.1"/>
    <property type="molecule type" value="Genomic_DNA"/>
</dbReference>
<dbReference type="STRING" id="336963.C4JIW3"/>
<feature type="region of interest" description="Disordered" evidence="1">
    <location>
        <begin position="405"/>
        <end position="446"/>
    </location>
</feature>
<feature type="compositionally biased region" description="Polar residues" evidence="1">
    <location>
        <begin position="407"/>
        <end position="422"/>
    </location>
</feature>
<dbReference type="OrthoDB" id="10265971at2759"/>
<dbReference type="OMA" id="MKRWTRH"/>
<dbReference type="KEGG" id="ure:UREG_01570"/>
<evidence type="ECO:0000256" key="1">
    <source>
        <dbReference type="SAM" id="MobiDB-lite"/>
    </source>
</evidence>
<protein>
    <submittedName>
        <fullName evidence="2">Uncharacterized protein</fullName>
    </submittedName>
</protein>
<dbReference type="RefSeq" id="XP_002542054.1">
    <property type="nucleotide sequence ID" value="XM_002542008.1"/>
</dbReference>
<dbReference type="eggNOG" id="ENOG502SD2N">
    <property type="taxonomic scope" value="Eukaryota"/>
</dbReference>
<proteinExistence type="predicted"/>
<organism evidence="2 3">
    <name type="scientific">Uncinocarpus reesii (strain UAMH 1704)</name>
    <dbReference type="NCBI Taxonomy" id="336963"/>
    <lineage>
        <taxon>Eukaryota</taxon>
        <taxon>Fungi</taxon>
        <taxon>Dikarya</taxon>
        <taxon>Ascomycota</taxon>
        <taxon>Pezizomycotina</taxon>
        <taxon>Eurotiomycetes</taxon>
        <taxon>Eurotiomycetidae</taxon>
        <taxon>Onygenales</taxon>
        <taxon>Onygenaceae</taxon>
        <taxon>Uncinocarpus</taxon>
    </lineage>
</organism>
<gene>
    <name evidence="2" type="ORF">UREG_01570</name>
</gene>
<reference evidence="3" key="1">
    <citation type="journal article" date="2009" name="Genome Res.">
        <title>Comparative genomic analyses of the human fungal pathogens Coccidioides and their relatives.</title>
        <authorList>
            <person name="Sharpton T.J."/>
            <person name="Stajich J.E."/>
            <person name="Rounsley S.D."/>
            <person name="Gardner M.J."/>
            <person name="Wortman J.R."/>
            <person name="Jordar V.S."/>
            <person name="Maiti R."/>
            <person name="Kodira C.D."/>
            <person name="Neafsey D.E."/>
            <person name="Zeng Q."/>
            <person name="Hung C.-Y."/>
            <person name="McMahan C."/>
            <person name="Muszewska A."/>
            <person name="Grynberg M."/>
            <person name="Mandel M.A."/>
            <person name="Kellner E.M."/>
            <person name="Barker B.M."/>
            <person name="Galgiani J.N."/>
            <person name="Orbach M.J."/>
            <person name="Kirkland T.N."/>
            <person name="Cole G.T."/>
            <person name="Henn M.R."/>
            <person name="Birren B.W."/>
            <person name="Taylor J.W."/>
        </authorList>
    </citation>
    <scope>NUCLEOTIDE SEQUENCE [LARGE SCALE GENOMIC DNA]</scope>
    <source>
        <strain evidence="3">UAMH 1704</strain>
    </source>
</reference>
<keyword evidence="3" id="KW-1185">Reference proteome</keyword>
<feature type="compositionally biased region" description="Basic residues" evidence="1">
    <location>
        <begin position="629"/>
        <end position="638"/>
    </location>
</feature>
<dbReference type="InParanoid" id="C4JIW3"/>
<evidence type="ECO:0000313" key="3">
    <source>
        <dbReference type="Proteomes" id="UP000002058"/>
    </source>
</evidence>
<feature type="region of interest" description="Disordered" evidence="1">
    <location>
        <begin position="658"/>
        <end position="682"/>
    </location>
</feature>
<feature type="region of interest" description="Disordered" evidence="1">
    <location>
        <begin position="904"/>
        <end position="927"/>
    </location>
</feature>
<sequence>MDECQKLTVASTWRFDPETLHRQLETQEQIFCKYEPLTDVLTFDSHGIIGVASTLGQLLASVIDDEKDNDLLEKPKISRIIVPSPAQELDREPEPADGEPNLIDTSVDMQEDLPASFQSKYWESKDGGIECFLMLPYDLLAEVADATGAHLSLEAENQRIRVSSNIPAWIENALDKLTNLERSISLLTSPHVENILHVPEGEKFRLRLRLYGSLNNLALRRLLVDPSTKGANQLGKMYATSIEFLNPDTKSIETPKNIVAPPRPTPLRKGHSKLWNDYLCSELGDAANLLGLPQVDVTPTHERLCLSKETTSPIPLEEAETDNHPFLSREKVSRVDKWVTEGFEAGAVGPSSSEPNILDVPSPELEPPPATVAGIKRRVAMPIGTSIHKTSDAPESKNAIPKPLPIATTSPPFEPHSMSTIPDKSEVRASCVKPSGSQNKTTDLIDMSSCPNMVPASIPKLSFYQSPLIPTRVAQDAFPVTSRLSSTTPHGNLVLSPAYPKSTVQSHAIDKDKEDQDLTGACRMNYDLDEPASTGKDQLQCIAVSGENTESPNLDPLGVSSRKQGCPPLRTLNSSTYGHFYSELPNRKDAAVSNPEQIKERLQGVSEIDTRIFRKTMRQQSAVTESKRGSKASRKAKKQATIANAWGTPVLLAGNVSAKQTDASGPSKWKREQQAESKTSETNRIKDLYNTLDPILAAVQRFTGILSLEIQFGMVLIHSVPKMYADKAIDVKTWERLFRPQHGIRGPGTRFMNLLTASGADVDYILSLKDDARHRELFAGSPSTRHITYEFHCQTKNNQLIVVNVNDSGETIVTRPEAVLGSVNVHFPHQIWDMRVAIKGAQEYSPGIDKEIDIAVEGLISNLYICPNRAKVLLYTRLDNSDVLRITKVLMRRSTRHRCFEDVDVPKSVPEPPRGRDTFTPDKTSTAGSEHGLFLQITEVQNLLLGQMATNKALIRARALSPEEMVDNSRLWYEVSIVSPAIEKILESNRNLSVGARTWNWEPHDLLGVDASITTEHAAEAKRRVGADGLPNMYRIASRLTAKIDGVGWANPGPGIEVRASLPASSSVAAGSTLAVAAVPVVENKPITNISASQDVFGNLDSVSTRNAEEAEEFW</sequence>
<dbReference type="Proteomes" id="UP000002058">
    <property type="component" value="Unassembled WGS sequence"/>
</dbReference>
<evidence type="ECO:0000313" key="2">
    <source>
        <dbReference type="EMBL" id="EEP76721.1"/>
    </source>
</evidence>
<dbReference type="AlphaFoldDB" id="C4JIW3"/>
<feature type="region of interest" description="Disordered" evidence="1">
    <location>
        <begin position="616"/>
        <end position="639"/>
    </location>
</feature>
<dbReference type="GeneID" id="8440986"/>
<feature type="compositionally biased region" description="Basic and acidic residues" evidence="1">
    <location>
        <begin position="669"/>
        <end position="682"/>
    </location>
</feature>
<dbReference type="VEuPathDB" id="FungiDB:UREG_01570"/>